<dbReference type="EMBL" id="JAEHFW010000002">
    <property type="protein sequence ID" value="MBK0380362.1"/>
    <property type="molecule type" value="Genomic_DNA"/>
</dbReference>
<proteinExistence type="predicted"/>
<gene>
    <name evidence="2" type="ORF">I5M19_13640</name>
</gene>
<dbReference type="RefSeq" id="WP_200066885.1">
    <property type="nucleotide sequence ID" value="NZ_JAEHFW010000002.1"/>
</dbReference>
<reference evidence="2" key="1">
    <citation type="submission" date="2020-12" db="EMBL/GenBank/DDBJ databases">
        <title>Bacterial novel species Mucilaginibacter sp. SD-g isolated from soil.</title>
        <authorList>
            <person name="Jung H.-Y."/>
        </authorList>
    </citation>
    <scope>NUCLEOTIDE SEQUENCE</scope>
    <source>
        <strain evidence="2">SD-g</strain>
    </source>
</reference>
<feature type="region of interest" description="Disordered" evidence="1">
    <location>
        <begin position="1"/>
        <end position="82"/>
    </location>
</feature>
<feature type="compositionally biased region" description="Polar residues" evidence="1">
    <location>
        <begin position="1"/>
        <end position="10"/>
    </location>
</feature>
<feature type="compositionally biased region" description="Basic and acidic residues" evidence="1">
    <location>
        <begin position="17"/>
        <end position="56"/>
    </location>
</feature>
<evidence type="ECO:0000313" key="2">
    <source>
        <dbReference type="EMBL" id="MBK0380362.1"/>
    </source>
</evidence>
<organism evidence="2 3">
    <name type="scientific">Mucilaginibacter segetis</name>
    <dbReference type="NCBI Taxonomy" id="2793071"/>
    <lineage>
        <taxon>Bacteria</taxon>
        <taxon>Pseudomonadati</taxon>
        <taxon>Bacteroidota</taxon>
        <taxon>Sphingobacteriia</taxon>
        <taxon>Sphingobacteriales</taxon>
        <taxon>Sphingobacteriaceae</taxon>
        <taxon>Mucilaginibacter</taxon>
    </lineage>
</organism>
<evidence type="ECO:0000313" key="3">
    <source>
        <dbReference type="Proteomes" id="UP000613193"/>
    </source>
</evidence>
<accession>A0A934UNW8</accession>
<sequence>MTKPANSHNKPSPADTPTDRPNDEGHKSVVKKEDKIYKADEPHTGDIAKKHEKEEQPVQPVKHAPSKDQPKQSEDKRRLESK</sequence>
<dbReference type="Proteomes" id="UP000613193">
    <property type="component" value="Unassembled WGS sequence"/>
</dbReference>
<name>A0A934UNW8_9SPHI</name>
<comment type="caution">
    <text evidence="2">The sequence shown here is derived from an EMBL/GenBank/DDBJ whole genome shotgun (WGS) entry which is preliminary data.</text>
</comment>
<feature type="compositionally biased region" description="Basic and acidic residues" evidence="1">
    <location>
        <begin position="65"/>
        <end position="82"/>
    </location>
</feature>
<protein>
    <submittedName>
        <fullName evidence="2">Uncharacterized protein</fullName>
    </submittedName>
</protein>
<evidence type="ECO:0000256" key="1">
    <source>
        <dbReference type="SAM" id="MobiDB-lite"/>
    </source>
</evidence>
<dbReference type="AlphaFoldDB" id="A0A934UNW8"/>
<keyword evidence="3" id="KW-1185">Reference proteome</keyword>